<dbReference type="PROSITE" id="PS50014">
    <property type="entry name" value="BROMODOMAIN_2"/>
    <property type="match status" value="1"/>
</dbReference>
<dbReference type="AlphaFoldDB" id="A0A822YH41"/>
<evidence type="ECO:0000259" key="12">
    <source>
        <dbReference type="PROSITE" id="PS50016"/>
    </source>
</evidence>
<dbReference type="InterPro" id="IPR028942">
    <property type="entry name" value="WHIM1_dom"/>
</dbReference>
<evidence type="ECO:0000256" key="10">
    <source>
        <dbReference type="PROSITE-ProRule" id="PRU00146"/>
    </source>
</evidence>
<dbReference type="Gene3D" id="3.30.40.10">
    <property type="entry name" value="Zinc/RING finger domain, C3HC4 (zinc finger)"/>
    <property type="match status" value="1"/>
</dbReference>
<evidence type="ECO:0000256" key="6">
    <source>
        <dbReference type="ARBA" id="ARBA00023117"/>
    </source>
</evidence>
<name>A0A822YH41_NELNU</name>
<dbReference type="InterPro" id="IPR013083">
    <property type="entry name" value="Znf_RING/FYVE/PHD"/>
</dbReference>
<dbReference type="Gene3D" id="1.20.920.10">
    <property type="entry name" value="Bromodomain-like"/>
    <property type="match status" value="1"/>
</dbReference>
<evidence type="ECO:0008006" key="15">
    <source>
        <dbReference type="Google" id="ProtNLM"/>
    </source>
</evidence>
<dbReference type="InterPro" id="IPR019787">
    <property type="entry name" value="Znf_PHD-finger"/>
</dbReference>
<keyword evidence="14" id="KW-1185">Reference proteome</keyword>
<dbReference type="SUPFAM" id="SSF47370">
    <property type="entry name" value="Bromodomain"/>
    <property type="match status" value="1"/>
</dbReference>
<evidence type="ECO:0000256" key="2">
    <source>
        <dbReference type="ARBA" id="ARBA00022723"/>
    </source>
</evidence>
<dbReference type="EMBL" id="DUZY01000003">
    <property type="protein sequence ID" value="DAD30305.1"/>
    <property type="molecule type" value="Genomic_DNA"/>
</dbReference>
<dbReference type="InterPro" id="IPR001965">
    <property type="entry name" value="Znf_PHD"/>
</dbReference>
<evidence type="ECO:0000313" key="14">
    <source>
        <dbReference type="Proteomes" id="UP000607653"/>
    </source>
</evidence>
<evidence type="ECO:0000256" key="8">
    <source>
        <dbReference type="ARBA" id="ARBA00023242"/>
    </source>
</evidence>
<evidence type="ECO:0000313" key="13">
    <source>
        <dbReference type="EMBL" id="DAD30305.1"/>
    </source>
</evidence>
<organism evidence="13 14">
    <name type="scientific">Nelumbo nucifera</name>
    <name type="common">Sacred lotus</name>
    <dbReference type="NCBI Taxonomy" id="4432"/>
    <lineage>
        <taxon>Eukaryota</taxon>
        <taxon>Viridiplantae</taxon>
        <taxon>Streptophyta</taxon>
        <taxon>Embryophyta</taxon>
        <taxon>Tracheophyta</taxon>
        <taxon>Spermatophyta</taxon>
        <taxon>Magnoliopsida</taxon>
        <taxon>Proteales</taxon>
        <taxon>Nelumbonaceae</taxon>
        <taxon>Nelumbo</taxon>
    </lineage>
</organism>
<dbReference type="PANTHER" id="PTHR47162:SF10">
    <property type="entry name" value="METHYL-CPG-BINDING DOMAIN-CONTAINING PROTEIN 9 ISOFORM X1"/>
    <property type="match status" value="1"/>
</dbReference>
<dbReference type="GO" id="GO:0005634">
    <property type="term" value="C:nucleus"/>
    <property type="evidence" value="ECO:0007669"/>
    <property type="project" value="UniProtKB-SubCell"/>
</dbReference>
<keyword evidence="8" id="KW-0539">Nucleus</keyword>
<dbReference type="GO" id="GO:0008270">
    <property type="term" value="F:zinc ion binding"/>
    <property type="evidence" value="ECO:0007669"/>
    <property type="project" value="UniProtKB-KW"/>
</dbReference>
<keyword evidence="5" id="KW-0805">Transcription regulation</keyword>
<feature type="domain" description="PHD-type" evidence="12">
    <location>
        <begin position="152"/>
        <end position="202"/>
    </location>
</feature>
<keyword evidence="6 9" id="KW-0103">Bromodomain</keyword>
<dbReference type="PANTHER" id="PTHR47162">
    <property type="entry name" value="OS02G0192300 PROTEIN"/>
    <property type="match status" value="1"/>
</dbReference>
<dbReference type="InterPro" id="IPR001487">
    <property type="entry name" value="Bromodomain"/>
</dbReference>
<evidence type="ECO:0000256" key="5">
    <source>
        <dbReference type="ARBA" id="ARBA00023015"/>
    </source>
</evidence>
<keyword evidence="7" id="KW-0804">Transcription</keyword>
<accession>A0A822YH41</accession>
<dbReference type="InterPro" id="IPR011011">
    <property type="entry name" value="Znf_FYVE_PHD"/>
</dbReference>
<dbReference type="InterPro" id="IPR019786">
    <property type="entry name" value="Zinc_finger_PHD-type_CS"/>
</dbReference>
<dbReference type="InterPro" id="IPR036427">
    <property type="entry name" value="Bromodomain-like_sf"/>
</dbReference>
<dbReference type="SMART" id="SM00249">
    <property type="entry name" value="PHD"/>
    <property type="match status" value="1"/>
</dbReference>
<evidence type="ECO:0000256" key="7">
    <source>
        <dbReference type="ARBA" id="ARBA00023163"/>
    </source>
</evidence>
<dbReference type="PROSITE" id="PS01359">
    <property type="entry name" value="ZF_PHD_1"/>
    <property type="match status" value="1"/>
</dbReference>
<proteinExistence type="predicted"/>
<comment type="subcellular location">
    <subcellularLocation>
        <location evidence="1">Nucleus</location>
    </subcellularLocation>
</comment>
<evidence type="ECO:0000256" key="3">
    <source>
        <dbReference type="ARBA" id="ARBA00022771"/>
    </source>
</evidence>
<dbReference type="CDD" id="cd15519">
    <property type="entry name" value="PHD1_Lid2p_like"/>
    <property type="match status" value="1"/>
</dbReference>
<comment type="caution">
    <text evidence="13">The sequence shown here is derived from an EMBL/GenBank/DDBJ whole genome shotgun (WGS) entry which is preliminary data.</text>
</comment>
<feature type="domain" description="Bromo" evidence="11">
    <location>
        <begin position="45"/>
        <end position="93"/>
    </location>
</feature>
<keyword evidence="4" id="KW-0862">Zinc</keyword>
<dbReference type="Pfam" id="PF15613">
    <property type="entry name" value="WSD"/>
    <property type="match status" value="1"/>
</dbReference>
<dbReference type="InterPro" id="IPR028941">
    <property type="entry name" value="WHIM2_dom"/>
</dbReference>
<dbReference type="GO" id="GO:0000785">
    <property type="term" value="C:chromatin"/>
    <property type="evidence" value="ECO:0007669"/>
    <property type="project" value="UniProtKB-ARBA"/>
</dbReference>
<dbReference type="SUPFAM" id="SSF57903">
    <property type="entry name" value="FYVE/PHD zinc finger"/>
    <property type="match status" value="1"/>
</dbReference>
<evidence type="ECO:0000256" key="9">
    <source>
        <dbReference type="PROSITE-ProRule" id="PRU00035"/>
    </source>
</evidence>
<sequence>MKQCRSVLRRAAAADDERVFCNLLGATLLSPNDNEDDGILGSPAMVSRPLDFRTIDLRLAAGAYGGSHEAFLEDVHEVLHNIRTAYGDRPDLMQLAEALSRNFESLYKQEVLSLVQKCAEIANAEGLSTEGKKELDDILVSASEIPKAPWDEGVCKVCGIDKDDDSVLLCDTCDSEYHTYCLNPPLVRIPEGNWYCPSCLASQCKTQDSSQRAQATSQQRWKRYQGEDTPLFSDTLIHLADLMEEKEYWDLSVEERIFLLKFLCDEVLNSAVIREHLEQCADVSVDLQQKLRSLAIEWRNLKLREEILVAKAVNENTTMFDGVREPGIEGMDTVLANYGQRIGKLNAWCNRSNCNTSFSGNLFQLEDGSEGSGPNDLNKPPGWFDSKCITKKNDNSIRTTSMKPRDIENHMKDALPVINNSLIPGNPFSCVVSTKRDESDLQNEQPLSTPQQLEINNLDKTNDIQGDMNRKCELSTERNGSILPVLDVLQRPRFSSDTRRSYLTEHYPMHLNSDSIFPGHHRGVQPDVEESQTYNLEVNSLKNEISLLQDSIASVESQLMEVSLRRDLLGRDSAGRLYWVLAKPGQRPWLAVDGSATAQQTQRTVEEHPDLFANNSILRCSLPFHRGVNSSNSNANEYDVCFRHSSSSWVSYESDAEIQELIGWLKASDPRERELKESIIQWKRSRPHGSQQSRNPVQDEIHLTSSKSLDCEKVVITDCLITRAANILEKKYGPCLELETCDMHAQEAWEESESSL</sequence>
<dbReference type="Proteomes" id="UP000607653">
    <property type="component" value="Unassembled WGS sequence"/>
</dbReference>
<keyword evidence="3 10" id="KW-0863">Zinc-finger</keyword>
<gene>
    <name evidence="13" type="ORF">HUJ06_009156</name>
</gene>
<evidence type="ECO:0000259" key="11">
    <source>
        <dbReference type="PROSITE" id="PS50014"/>
    </source>
</evidence>
<evidence type="ECO:0000256" key="1">
    <source>
        <dbReference type="ARBA" id="ARBA00004123"/>
    </source>
</evidence>
<dbReference type="PROSITE" id="PS50016">
    <property type="entry name" value="ZF_PHD_2"/>
    <property type="match status" value="1"/>
</dbReference>
<keyword evidence="2" id="KW-0479">Metal-binding</keyword>
<evidence type="ECO:0000256" key="4">
    <source>
        <dbReference type="ARBA" id="ARBA00022833"/>
    </source>
</evidence>
<reference evidence="13 14" key="1">
    <citation type="journal article" date="2020" name="Mol. Biol. Evol.">
        <title>Distinct Expression and Methylation Patterns for Genes with Different Fates following a Single Whole-Genome Duplication in Flowering Plants.</title>
        <authorList>
            <person name="Shi T."/>
            <person name="Rahmani R.S."/>
            <person name="Gugger P.F."/>
            <person name="Wang M."/>
            <person name="Li H."/>
            <person name="Zhang Y."/>
            <person name="Li Z."/>
            <person name="Wang Q."/>
            <person name="Van de Peer Y."/>
            <person name="Marchal K."/>
            <person name="Chen J."/>
        </authorList>
    </citation>
    <scope>NUCLEOTIDE SEQUENCE [LARGE SCALE GENOMIC DNA]</scope>
    <source>
        <tissue evidence="13">Leaf</tissue>
    </source>
</reference>
<dbReference type="Pfam" id="PF00628">
    <property type="entry name" value="PHD"/>
    <property type="match status" value="1"/>
</dbReference>
<protein>
    <recommendedName>
        <fullName evidence="15">Methyl-CpG-binding domain-containing protein 9-like</fullName>
    </recommendedName>
</protein>
<dbReference type="Pfam" id="PF15612">
    <property type="entry name" value="WHIM1"/>
    <property type="match status" value="1"/>
</dbReference>